<evidence type="ECO:0000313" key="1">
    <source>
        <dbReference type="EnsemblMetazoa" id="Aqu2.1.08013_001"/>
    </source>
</evidence>
<dbReference type="InParanoid" id="A0A1X7T1C5"/>
<dbReference type="EnsemblMetazoa" id="Aqu2.1.08013_001">
    <property type="protein sequence ID" value="Aqu2.1.08013_001"/>
    <property type="gene ID" value="Aqu2.1.08013"/>
</dbReference>
<name>A0A1X7T1C5_AMPQE</name>
<proteinExistence type="predicted"/>
<sequence>MEKDDPKRSYSVMSRQVDIRSVGFMKYKYGSVDIRRFPLHRSCKFLTVDGSGGSKVDMSSDNKFLDPNQAEFPLASHFGQVYLSTLYCLPLTRKLVLLQPLPEEAGQLASLNLSFNLPNGGSLTKTELIVISMSHEIADEVLNCSGATNRINLVMETVSEAPELFLTSYSEILRGMELVKRELKARKKRSSNSVLKRSCQQVERICSQITSMVSQASGINPRGLPWLPRFIQLVDSDRFHFSHQHTTKDECFNLTGE</sequence>
<organism evidence="1">
    <name type="scientific">Amphimedon queenslandica</name>
    <name type="common">Sponge</name>
    <dbReference type="NCBI Taxonomy" id="400682"/>
    <lineage>
        <taxon>Eukaryota</taxon>
        <taxon>Metazoa</taxon>
        <taxon>Porifera</taxon>
        <taxon>Demospongiae</taxon>
        <taxon>Heteroscleromorpha</taxon>
        <taxon>Haplosclerida</taxon>
        <taxon>Niphatidae</taxon>
        <taxon>Amphimedon</taxon>
    </lineage>
</organism>
<dbReference type="OrthoDB" id="10041306at2759"/>
<protein>
    <submittedName>
        <fullName evidence="1">Uncharacterized protein</fullName>
    </submittedName>
</protein>
<reference evidence="1" key="1">
    <citation type="submission" date="2017-05" db="UniProtKB">
        <authorList>
            <consortium name="EnsemblMetazoa"/>
        </authorList>
    </citation>
    <scope>IDENTIFICATION</scope>
</reference>
<dbReference type="AlphaFoldDB" id="A0A1X7T1C5"/>
<accession>A0A1X7T1C5</accession>